<sequence length="260" mass="27808">MSRHSPDACEATASRAYRPSRPALYPDIADTSHASPNAIEFFRKFYTLKSSDSPNIVDCYDPNQTEYYDSTLGLTAGANRSSLVATLRAIEAQWAETAPNDRSYPLRILGDTIHGAIVHAVDTPGLFGAEIRELSTFDFVNGTTSRQIDAWDARGNSVTSTLTGDPVYPDLGLPGLAERAAAEMGVVVDLLNTALSTGNATAAASLFSYDAVLEDMTLRLRVEGRSAITSYLNRTVQSLPYGEGTAVTHVLGSAMGGGYE</sequence>
<organism evidence="1 2">
    <name type="scientific">Recurvomyces mirabilis</name>
    <dbReference type="NCBI Taxonomy" id="574656"/>
    <lineage>
        <taxon>Eukaryota</taxon>
        <taxon>Fungi</taxon>
        <taxon>Dikarya</taxon>
        <taxon>Ascomycota</taxon>
        <taxon>Pezizomycotina</taxon>
        <taxon>Dothideomycetes</taxon>
        <taxon>Dothideomycetidae</taxon>
        <taxon>Mycosphaerellales</taxon>
        <taxon>Teratosphaeriaceae</taxon>
        <taxon>Recurvomyces</taxon>
    </lineage>
</organism>
<accession>A0AAE1BZH6</accession>
<evidence type="ECO:0000313" key="2">
    <source>
        <dbReference type="Proteomes" id="UP001274830"/>
    </source>
</evidence>
<protein>
    <submittedName>
        <fullName evidence="1">Uncharacterized protein</fullName>
    </submittedName>
</protein>
<keyword evidence="2" id="KW-1185">Reference proteome</keyword>
<dbReference type="EMBL" id="JAUTXT010000025">
    <property type="protein sequence ID" value="KAK3673401.1"/>
    <property type="molecule type" value="Genomic_DNA"/>
</dbReference>
<dbReference type="Gene3D" id="3.10.450.50">
    <property type="match status" value="1"/>
</dbReference>
<reference evidence="1" key="1">
    <citation type="submission" date="2023-07" db="EMBL/GenBank/DDBJ databases">
        <title>Black Yeasts Isolated from many extreme environments.</title>
        <authorList>
            <person name="Coleine C."/>
            <person name="Stajich J.E."/>
            <person name="Selbmann L."/>
        </authorList>
    </citation>
    <scope>NUCLEOTIDE SEQUENCE</scope>
    <source>
        <strain evidence="1">CCFEE 5485</strain>
    </source>
</reference>
<proteinExistence type="predicted"/>
<dbReference type="AlphaFoldDB" id="A0AAE1BZH6"/>
<dbReference type="InterPro" id="IPR032710">
    <property type="entry name" value="NTF2-like_dom_sf"/>
</dbReference>
<dbReference type="SUPFAM" id="SSF54427">
    <property type="entry name" value="NTF2-like"/>
    <property type="match status" value="1"/>
</dbReference>
<gene>
    <name evidence="1" type="ORF">LTR78_006634</name>
</gene>
<name>A0AAE1BZH6_9PEZI</name>
<comment type="caution">
    <text evidence="1">The sequence shown here is derived from an EMBL/GenBank/DDBJ whole genome shotgun (WGS) entry which is preliminary data.</text>
</comment>
<evidence type="ECO:0000313" key="1">
    <source>
        <dbReference type="EMBL" id="KAK3673401.1"/>
    </source>
</evidence>
<dbReference type="Proteomes" id="UP001274830">
    <property type="component" value="Unassembled WGS sequence"/>
</dbReference>